<keyword evidence="8" id="KW-0249">Electron transport</keyword>
<dbReference type="InterPro" id="IPR016174">
    <property type="entry name" value="Di-haem_cyt_TM"/>
</dbReference>
<dbReference type="Proteomes" id="UP001430149">
    <property type="component" value="Unassembled WGS sequence"/>
</dbReference>
<dbReference type="EMBL" id="JADIKE010000038">
    <property type="protein sequence ID" value="MBM7126980.1"/>
    <property type="molecule type" value="Genomic_DNA"/>
</dbReference>
<feature type="transmembrane region" description="Helical" evidence="13">
    <location>
        <begin position="86"/>
        <end position="109"/>
    </location>
</feature>
<keyword evidence="5" id="KW-0349">Heme</keyword>
<evidence type="ECO:0000256" key="3">
    <source>
        <dbReference type="ARBA" id="ARBA00022448"/>
    </source>
</evidence>
<sequence>MSLRSNHRQWGSVAKFFHWIVALGILGNGVWGLLMTDMSPSMSKINIYALHKSIGLTILALFALRVAWRLFDRAPPDEPAPRWQRIVAHATHILLYGFILALPLSGWLYNSLHGYPLQWFKLFNLPALAGKNQELAHTAHAVHEYLFYLLLLVLIGHVGAALKHHVLDQDNVLRRMLPFGRVRSSKAPSGETP</sequence>
<comment type="subcellular location">
    <subcellularLocation>
        <location evidence="2">Cell membrane</location>
        <topology evidence="2">Multi-pass membrane protein</topology>
    </subcellularLocation>
</comment>
<feature type="transmembrane region" description="Helical" evidence="13">
    <location>
        <begin position="45"/>
        <end position="66"/>
    </location>
</feature>
<dbReference type="InterPro" id="IPR052168">
    <property type="entry name" value="Cytochrome_b561_oxidase"/>
</dbReference>
<keyword evidence="4" id="KW-1003">Cell membrane</keyword>
<evidence type="ECO:0000256" key="6">
    <source>
        <dbReference type="ARBA" id="ARBA00022692"/>
    </source>
</evidence>
<feature type="domain" description="Cytochrome b561 bacterial/Ni-hydrogenase" evidence="14">
    <location>
        <begin position="10"/>
        <end position="178"/>
    </location>
</feature>
<evidence type="ECO:0000256" key="8">
    <source>
        <dbReference type="ARBA" id="ARBA00022982"/>
    </source>
</evidence>
<dbReference type="RefSeq" id="WP_204683523.1">
    <property type="nucleotide sequence ID" value="NZ_BSNR01000007.1"/>
</dbReference>
<accession>A0ABS2K7F7</accession>
<comment type="similarity">
    <text evidence="12">Belongs to the cytochrome b561 family.</text>
</comment>
<keyword evidence="11 13" id="KW-0472">Membrane</keyword>
<protein>
    <submittedName>
        <fullName evidence="15">Cytochrome b</fullName>
    </submittedName>
</protein>
<evidence type="ECO:0000256" key="13">
    <source>
        <dbReference type="SAM" id="Phobius"/>
    </source>
</evidence>
<keyword evidence="7" id="KW-0479">Metal-binding</keyword>
<keyword evidence="10" id="KW-0408">Iron</keyword>
<dbReference type="InterPro" id="IPR011577">
    <property type="entry name" value="Cyt_b561_bac/Ni-Hgenase"/>
</dbReference>
<evidence type="ECO:0000256" key="2">
    <source>
        <dbReference type="ARBA" id="ARBA00004651"/>
    </source>
</evidence>
<evidence type="ECO:0000313" key="16">
    <source>
        <dbReference type="Proteomes" id="UP001430149"/>
    </source>
</evidence>
<feature type="transmembrane region" description="Helical" evidence="13">
    <location>
        <begin position="145"/>
        <end position="166"/>
    </location>
</feature>
<keyword evidence="6 13" id="KW-0812">Transmembrane</keyword>
<dbReference type="Gene3D" id="1.20.950.20">
    <property type="entry name" value="Transmembrane di-heme cytochromes, Chain C"/>
    <property type="match status" value="1"/>
</dbReference>
<evidence type="ECO:0000256" key="12">
    <source>
        <dbReference type="ARBA" id="ARBA00037975"/>
    </source>
</evidence>
<feature type="transmembrane region" description="Helical" evidence="13">
    <location>
        <begin position="12"/>
        <end position="33"/>
    </location>
</feature>
<evidence type="ECO:0000256" key="10">
    <source>
        <dbReference type="ARBA" id="ARBA00023004"/>
    </source>
</evidence>
<keyword evidence="3" id="KW-0813">Transport</keyword>
<evidence type="ECO:0000256" key="1">
    <source>
        <dbReference type="ARBA" id="ARBA00001970"/>
    </source>
</evidence>
<proteinExistence type="inferred from homology"/>
<evidence type="ECO:0000256" key="11">
    <source>
        <dbReference type="ARBA" id="ARBA00023136"/>
    </source>
</evidence>
<evidence type="ECO:0000256" key="4">
    <source>
        <dbReference type="ARBA" id="ARBA00022475"/>
    </source>
</evidence>
<evidence type="ECO:0000259" key="14">
    <source>
        <dbReference type="Pfam" id="PF01292"/>
    </source>
</evidence>
<evidence type="ECO:0000313" key="15">
    <source>
        <dbReference type="EMBL" id="MBM7126980.1"/>
    </source>
</evidence>
<keyword evidence="16" id="KW-1185">Reference proteome</keyword>
<reference evidence="15" key="1">
    <citation type="submission" date="2020-10" db="EMBL/GenBank/DDBJ databases">
        <title>Phylogeny of dyella-like bacteria.</title>
        <authorList>
            <person name="Fu J."/>
        </authorList>
    </citation>
    <scope>NUCLEOTIDE SEQUENCE</scope>
    <source>
        <strain evidence="15">DHOC52</strain>
    </source>
</reference>
<evidence type="ECO:0000256" key="5">
    <source>
        <dbReference type="ARBA" id="ARBA00022617"/>
    </source>
</evidence>
<evidence type="ECO:0000256" key="7">
    <source>
        <dbReference type="ARBA" id="ARBA00022723"/>
    </source>
</evidence>
<keyword evidence="9 13" id="KW-1133">Transmembrane helix</keyword>
<comment type="cofactor">
    <cofactor evidence="1">
        <name>heme b</name>
        <dbReference type="ChEBI" id="CHEBI:60344"/>
    </cofactor>
</comment>
<gene>
    <name evidence="15" type="ORF">ISP19_16515</name>
</gene>
<dbReference type="PANTHER" id="PTHR30529:SF7">
    <property type="entry name" value="CYTOCHROME B561 BACTERIAL_NI-HYDROGENASE DOMAIN-CONTAINING PROTEIN"/>
    <property type="match status" value="1"/>
</dbReference>
<comment type="caution">
    <text evidence="15">The sequence shown here is derived from an EMBL/GenBank/DDBJ whole genome shotgun (WGS) entry which is preliminary data.</text>
</comment>
<evidence type="ECO:0000256" key="9">
    <source>
        <dbReference type="ARBA" id="ARBA00022989"/>
    </source>
</evidence>
<organism evidence="15 16">
    <name type="scientific">Dyella flava</name>
    <dbReference type="NCBI Taxonomy" id="1920170"/>
    <lineage>
        <taxon>Bacteria</taxon>
        <taxon>Pseudomonadati</taxon>
        <taxon>Pseudomonadota</taxon>
        <taxon>Gammaproteobacteria</taxon>
        <taxon>Lysobacterales</taxon>
        <taxon>Rhodanobacteraceae</taxon>
        <taxon>Dyella</taxon>
    </lineage>
</organism>
<name>A0ABS2K7F7_9GAMM</name>
<dbReference type="SUPFAM" id="SSF81342">
    <property type="entry name" value="Transmembrane di-heme cytochromes"/>
    <property type="match status" value="1"/>
</dbReference>
<dbReference type="PANTHER" id="PTHR30529">
    <property type="entry name" value="CYTOCHROME B561"/>
    <property type="match status" value="1"/>
</dbReference>
<dbReference type="Pfam" id="PF01292">
    <property type="entry name" value="Ni_hydr_CYTB"/>
    <property type="match status" value="1"/>
</dbReference>